<proteinExistence type="predicted"/>
<feature type="transmembrane region" description="Helical" evidence="5">
    <location>
        <begin position="23"/>
        <end position="41"/>
    </location>
</feature>
<dbReference type="GO" id="GO:0005886">
    <property type="term" value="C:plasma membrane"/>
    <property type="evidence" value="ECO:0007669"/>
    <property type="project" value="UniProtKB-SubCell"/>
</dbReference>
<feature type="transmembrane region" description="Helical" evidence="5">
    <location>
        <begin position="61"/>
        <end position="81"/>
    </location>
</feature>
<keyword evidence="3 5" id="KW-1133">Transmembrane helix</keyword>
<dbReference type="InterPro" id="IPR000849">
    <property type="entry name" value="Sugar_P_transporter"/>
</dbReference>
<name>A0A4V1QSQ2_9MICO</name>
<feature type="domain" description="Major facilitator superfamily (MFS) profile" evidence="6">
    <location>
        <begin position="27"/>
        <end position="444"/>
    </location>
</feature>
<keyword evidence="4 5" id="KW-0472">Membrane</keyword>
<evidence type="ECO:0000256" key="3">
    <source>
        <dbReference type="ARBA" id="ARBA00022989"/>
    </source>
</evidence>
<dbReference type="InterPro" id="IPR020846">
    <property type="entry name" value="MFS_dom"/>
</dbReference>
<dbReference type="RefSeq" id="WP_129231360.1">
    <property type="nucleotide sequence ID" value="NZ_SDPO01000002.1"/>
</dbReference>
<keyword evidence="8" id="KW-1185">Reference proteome</keyword>
<feature type="transmembrane region" description="Helical" evidence="5">
    <location>
        <begin position="356"/>
        <end position="379"/>
    </location>
</feature>
<gene>
    <name evidence="7" type="ORF">ESP57_09610</name>
</gene>
<dbReference type="AlphaFoldDB" id="A0A4V1QSQ2"/>
<dbReference type="InterPro" id="IPR051337">
    <property type="entry name" value="OPA_Antiporter"/>
</dbReference>
<dbReference type="SUPFAM" id="SSF103473">
    <property type="entry name" value="MFS general substrate transporter"/>
    <property type="match status" value="1"/>
</dbReference>
<dbReference type="InterPro" id="IPR036259">
    <property type="entry name" value="MFS_trans_sf"/>
</dbReference>
<organism evidence="7 8">
    <name type="scientific">Agromyces fucosus</name>
    <dbReference type="NCBI Taxonomy" id="41985"/>
    <lineage>
        <taxon>Bacteria</taxon>
        <taxon>Bacillati</taxon>
        <taxon>Actinomycetota</taxon>
        <taxon>Actinomycetes</taxon>
        <taxon>Micrococcales</taxon>
        <taxon>Microbacteriaceae</taxon>
        <taxon>Agromyces</taxon>
    </lineage>
</organism>
<dbReference type="GO" id="GO:0035435">
    <property type="term" value="P:phosphate ion transmembrane transport"/>
    <property type="evidence" value="ECO:0007669"/>
    <property type="project" value="TreeGrafter"/>
</dbReference>
<evidence type="ECO:0000256" key="1">
    <source>
        <dbReference type="ARBA" id="ARBA00004651"/>
    </source>
</evidence>
<comment type="subcellular location">
    <subcellularLocation>
        <location evidence="1">Cell membrane</location>
        <topology evidence="1">Multi-pass membrane protein</topology>
    </subcellularLocation>
</comment>
<dbReference type="Pfam" id="PF07690">
    <property type="entry name" value="MFS_1"/>
    <property type="match status" value="1"/>
</dbReference>
<feature type="transmembrane region" description="Helical" evidence="5">
    <location>
        <begin position="423"/>
        <end position="442"/>
    </location>
</feature>
<evidence type="ECO:0000313" key="8">
    <source>
        <dbReference type="Proteomes" id="UP000292935"/>
    </source>
</evidence>
<accession>A0A4V1QSQ2</accession>
<evidence type="ECO:0000256" key="5">
    <source>
        <dbReference type="SAM" id="Phobius"/>
    </source>
</evidence>
<reference evidence="7 8" key="1">
    <citation type="submission" date="2019-01" db="EMBL/GenBank/DDBJ databases">
        <authorList>
            <person name="Li J."/>
        </authorList>
    </citation>
    <scope>NUCLEOTIDE SEQUENCE [LARGE SCALE GENOMIC DNA]</scope>
    <source>
        <strain evidence="7 8">CCUG 35506</strain>
    </source>
</reference>
<evidence type="ECO:0000256" key="4">
    <source>
        <dbReference type="ARBA" id="ARBA00023136"/>
    </source>
</evidence>
<dbReference type="InterPro" id="IPR011701">
    <property type="entry name" value="MFS"/>
</dbReference>
<evidence type="ECO:0000256" key="2">
    <source>
        <dbReference type="ARBA" id="ARBA00022692"/>
    </source>
</evidence>
<feature type="transmembrane region" description="Helical" evidence="5">
    <location>
        <begin position="386"/>
        <end position="403"/>
    </location>
</feature>
<evidence type="ECO:0000259" key="6">
    <source>
        <dbReference type="PROSITE" id="PS50850"/>
    </source>
</evidence>
<dbReference type="OrthoDB" id="8596007at2"/>
<dbReference type="EMBL" id="SDPO01000002">
    <property type="protein sequence ID" value="RXZ49183.1"/>
    <property type="molecule type" value="Genomic_DNA"/>
</dbReference>
<feature type="transmembrane region" description="Helical" evidence="5">
    <location>
        <begin position="263"/>
        <end position="288"/>
    </location>
</feature>
<dbReference type="PANTHER" id="PTHR43826">
    <property type="entry name" value="GLUCOSE-6-PHOSPHATE EXCHANGER SLC37A4"/>
    <property type="match status" value="1"/>
</dbReference>
<feature type="transmembrane region" description="Helical" evidence="5">
    <location>
        <begin position="332"/>
        <end position="350"/>
    </location>
</feature>
<dbReference type="Gene3D" id="1.20.1250.20">
    <property type="entry name" value="MFS general substrate transporter like domains"/>
    <property type="match status" value="2"/>
</dbReference>
<keyword evidence="2 5" id="KW-0812">Transmembrane</keyword>
<dbReference type="PANTHER" id="PTHR43826:SF7">
    <property type="entry name" value="PROTEIN UHPC, PUTATIVE-RELATED"/>
    <property type="match status" value="1"/>
</dbReference>
<feature type="transmembrane region" description="Helical" evidence="5">
    <location>
        <begin position="152"/>
        <end position="173"/>
    </location>
</feature>
<dbReference type="GO" id="GO:0061513">
    <property type="term" value="F:glucose 6-phosphate:phosphate antiporter activity"/>
    <property type="evidence" value="ECO:0007669"/>
    <property type="project" value="TreeGrafter"/>
</dbReference>
<feature type="transmembrane region" description="Helical" evidence="5">
    <location>
        <begin position="185"/>
        <end position="203"/>
    </location>
</feature>
<dbReference type="PROSITE" id="PS50850">
    <property type="entry name" value="MFS"/>
    <property type="match status" value="1"/>
</dbReference>
<evidence type="ECO:0000313" key="7">
    <source>
        <dbReference type="EMBL" id="RXZ49183.1"/>
    </source>
</evidence>
<protein>
    <submittedName>
        <fullName evidence="7">MFS transporter</fullName>
    </submittedName>
</protein>
<sequence length="444" mass="47344">MSSTIDRPMATGKQLDAPTFRKMAWRMLLASMFMYLFFYTGRQAFGFAIPGIQEEFGWTKATIGAISGIALWSYAVGQLINGNLSDKFGGRRMATVGSIASTAFCVGASFTGTPVGMGAMLGANGVAQSMGWSAGGRVISNWWSHSERGKTFGFYTLAAGCSSVLVFATSTLVVDTFDLEWQWLFRLPVLLMLVGGITFYLIARDTPKSAGVIPPESFTKDADHAEKTIATTTSSVGALDVAEAEAPVKSITRYKTVLGIPKIWLTGIAIGFQNSARYGMLIWVPVFFLGDEWKATPGGLWISLSLPVGMAVGALVNGQLSDRLFGSRRDRPIMLFMSLGALSAMAMWLLNPGPALGIVLLFLCGFFIYGPQSSFWALCPDLAGKVMAGTAIGAVNFFSYLFAGAAEPIIGHIMDANGGDASLIFPIVAVCCACSALVASTIRR</sequence>
<dbReference type="PIRSF" id="PIRSF002808">
    <property type="entry name" value="Hexose_phosphate_transp"/>
    <property type="match status" value="1"/>
</dbReference>
<feature type="transmembrane region" description="Helical" evidence="5">
    <location>
        <begin position="300"/>
        <end position="320"/>
    </location>
</feature>
<comment type="caution">
    <text evidence="7">The sequence shown here is derived from an EMBL/GenBank/DDBJ whole genome shotgun (WGS) entry which is preliminary data.</text>
</comment>
<dbReference type="Proteomes" id="UP000292935">
    <property type="component" value="Unassembled WGS sequence"/>
</dbReference>